<dbReference type="OrthoDB" id="7067800at2"/>
<proteinExistence type="predicted"/>
<dbReference type="EMBL" id="PNFZ01000011">
    <property type="protein sequence ID" value="PMB96974.1"/>
    <property type="molecule type" value="Genomic_DNA"/>
</dbReference>
<dbReference type="InterPro" id="IPR037175">
    <property type="entry name" value="KFase_sf"/>
</dbReference>
<dbReference type="Gene3D" id="3.50.30.50">
    <property type="entry name" value="Putative cyclase"/>
    <property type="match status" value="1"/>
</dbReference>
<dbReference type="InterPro" id="IPR007325">
    <property type="entry name" value="KFase/CYL"/>
</dbReference>
<dbReference type="GO" id="GO:0019441">
    <property type="term" value="P:L-tryptophan catabolic process to kynurenine"/>
    <property type="evidence" value="ECO:0007669"/>
    <property type="project" value="InterPro"/>
</dbReference>
<dbReference type="Proteomes" id="UP000235703">
    <property type="component" value="Unassembled WGS sequence"/>
</dbReference>
<dbReference type="PANTHER" id="PTHR31118">
    <property type="entry name" value="CYCLASE-LIKE PROTEIN 2"/>
    <property type="match status" value="1"/>
</dbReference>
<keyword evidence="2" id="KW-1185">Reference proteome</keyword>
<dbReference type="SUPFAM" id="SSF102198">
    <property type="entry name" value="Putative cyclase"/>
    <property type="match status" value="1"/>
</dbReference>
<sequence>MKSDDTPALQLIDLEQPRSREMPIFDAHRPGYDYYLFRRHSDGLKHLPGTIPRTSSSGLITMMEHSGTHVDALCHQAEDLEFYGCTSVSETEDSRGFRTGDASELPIFNHPGVLLDVVPEFGGESVPPGTLITAEHLERCALRQNSSIEPGTVVLVRTGNGRHWFDPDVYLAGPGISPSASQWLRDRSVFAVGADNVAWDLPGYVDDSINCDLPGHLILLVQAGIYIFENLALESLAAQNVHSFHFFATPLKLVGATGSPIRPVAIP</sequence>
<accession>A0A2N6PE54</accession>
<gene>
    <name evidence="1" type="ORF">CJ198_13375</name>
</gene>
<dbReference type="Pfam" id="PF04199">
    <property type="entry name" value="Cyclase"/>
    <property type="match status" value="1"/>
</dbReference>
<organism evidence="1 2">
    <name type="scientific">Brevibacterium luteolum</name>
    <dbReference type="NCBI Taxonomy" id="199591"/>
    <lineage>
        <taxon>Bacteria</taxon>
        <taxon>Bacillati</taxon>
        <taxon>Actinomycetota</taxon>
        <taxon>Actinomycetes</taxon>
        <taxon>Micrococcales</taxon>
        <taxon>Brevibacteriaceae</taxon>
        <taxon>Brevibacterium</taxon>
    </lineage>
</organism>
<dbReference type="RefSeq" id="WP_102163114.1">
    <property type="nucleotide sequence ID" value="NZ_PNFZ01000011.1"/>
</dbReference>
<reference evidence="1 2" key="1">
    <citation type="submission" date="2017-09" db="EMBL/GenBank/DDBJ databases">
        <title>Bacterial strain isolated from the female urinary microbiota.</title>
        <authorList>
            <person name="Thomas-White K."/>
            <person name="Kumar N."/>
            <person name="Forster S."/>
            <person name="Putonti C."/>
            <person name="Lawley T."/>
            <person name="Wolfe A.J."/>
        </authorList>
    </citation>
    <scope>NUCLEOTIDE SEQUENCE [LARGE SCALE GENOMIC DNA]</scope>
    <source>
        <strain evidence="1 2">UMB0680</strain>
    </source>
</reference>
<dbReference type="AlphaFoldDB" id="A0A2N6PE54"/>
<dbReference type="GO" id="GO:0004061">
    <property type="term" value="F:arylformamidase activity"/>
    <property type="evidence" value="ECO:0007669"/>
    <property type="project" value="InterPro"/>
</dbReference>
<name>A0A2N6PE54_9MICO</name>
<evidence type="ECO:0000313" key="2">
    <source>
        <dbReference type="Proteomes" id="UP000235703"/>
    </source>
</evidence>
<protein>
    <submittedName>
        <fullName evidence="1">Cyclase</fullName>
    </submittedName>
</protein>
<comment type="caution">
    <text evidence="1">The sequence shown here is derived from an EMBL/GenBank/DDBJ whole genome shotgun (WGS) entry which is preliminary data.</text>
</comment>
<evidence type="ECO:0000313" key="1">
    <source>
        <dbReference type="EMBL" id="PMB96974.1"/>
    </source>
</evidence>
<dbReference type="PANTHER" id="PTHR31118:SF12">
    <property type="entry name" value="CYCLASE-LIKE PROTEIN 2"/>
    <property type="match status" value="1"/>
</dbReference>